<dbReference type="PROSITE" id="PS50191">
    <property type="entry name" value="CRAL_TRIO"/>
    <property type="match status" value="1"/>
</dbReference>
<feature type="domain" description="CRAL-TRIO" evidence="6">
    <location>
        <begin position="133"/>
        <end position="300"/>
    </location>
</feature>
<dbReference type="CDD" id="cd00170">
    <property type="entry name" value="SEC14"/>
    <property type="match status" value="1"/>
</dbReference>
<dbReference type="EMBL" id="SZYD01000017">
    <property type="protein sequence ID" value="KAD3068565.1"/>
    <property type="molecule type" value="Genomic_DNA"/>
</dbReference>
<feature type="compositionally biased region" description="Basic and acidic residues" evidence="4">
    <location>
        <begin position="13"/>
        <end position="29"/>
    </location>
</feature>
<dbReference type="PANTHER" id="PTHR45932">
    <property type="entry name" value="PATELLIN-1"/>
    <property type="match status" value="1"/>
</dbReference>
<dbReference type="InterPro" id="IPR036865">
    <property type="entry name" value="CRAL-TRIO_dom_sf"/>
</dbReference>
<dbReference type="InterPro" id="IPR044834">
    <property type="entry name" value="PATL"/>
</dbReference>
<dbReference type="Gene3D" id="3.40.525.10">
    <property type="entry name" value="CRAL-TRIO lipid binding domain"/>
    <property type="match status" value="1"/>
</dbReference>
<dbReference type="Pfam" id="PF00650">
    <property type="entry name" value="CRAL_TRIO"/>
    <property type="match status" value="1"/>
</dbReference>
<protein>
    <recommendedName>
        <fullName evidence="6">CRAL-TRIO domain-containing protein</fullName>
    </recommendedName>
</protein>
<dbReference type="InterPro" id="IPR036273">
    <property type="entry name" value="CRAL/TRIO_N_dom_sf"/>
</dbReference>
<dbReference type="InterPro" id="IPR056794">
    <property type="entry name" value="PATL1-6_C_GOLD"/>
</dbReference>
<dbReference type="GO" id="GO:0016020">
    <property type="term" value="C:membrane"/>
    <property type="evidence" value="ECO:0007669"/>
    <property type="project" value="UniProtKB-SubCell"/>
</dbReference>
<dbReference type="AlphaFoldDB" id="A0A5N6M3S3"/>
<dbReference type="Proteomes" id="UP000326396">
    <property type="component" value="Linkage Group LG7"/>
</dbReference>
<dbReference type="SUPFAM" id="SSF52087">
    <property type="entry name" value="CRAL/TRIO domain"/>
    <property type="match status" value="1"/>
</dbReference>
<keyword evidence="3 5" id="KW-0472">Membrane</keyword>
<name>A0A5N6M3S3_9ASTR</name>
<keyword evidence="8" id="KW-1185">Reference proteome</keyword>
<evidence type="ECO:0000313" key="8">
    <source>
        <dbReference type="Proteomes" id="UP000326396"/>
    </source>
</evidence>
<proteinExistence type="predicted"/>
<evidence type="ECO:0000259" key="6">
    <source>
        <dbReference type="PROSITE" id="PS50191"/>
    </source>
</evidence>
<sequence length="422" mass="49482">MEDDKDPQSPNETFHDTVEGEITNKNDQREPVETLIGTELKKKKRKALIELRTRLEDSIINYTLIGEKYKANEHLREIELWGVPLLPSRGLDRTDMILKKFLKAKDYNAQNAFEMIGKTIMWREDFNVDKVFDEMFGPDLDNIGYVEGKDKAGHPLCYQMYEAFKDKEILRYRLGTKESSDQFLRWRIRLMERCIQKLDFRPDGSDSVIQIIDVKNIPRQFLNEIFQGSKKYFSILQENYPGIIYRFVIVNVPMWFFAFYTLNMRLMTRKYKVMYVKPSAITETLLKFIEPEHLLAQYGGLGRIGGEFSPDDKVLEQKLKGYATENIEITTKEVGMTVYWDMTVTGSEVTYKEEFVPEDEGSYNVLIQKGKQIGRMTSNLFHVNEPGKILISFANPTAKSRKIFYRYKLKPFQPLYTLPIQD</sequence>
<dbReference type="PANTHER" id="PTHR45932:SF3">
    <property type="entry name" value="PATELLIN-4-LIKE"/>
    <property type="match status" value="1"/>
</dbReference>
<evidence type="ECO:0000256" key="5">
    <source>
        <dbReference type="SAM" id="Phobius"/>
    </source>
</evidence>
<gene>
    <name evidence="7" type="ORF">E3N88_36445</name>
</gene>
<dbReference type="GO" id="GO:0008289">
    <property type="term" value="F:lipid binding"/>
    <property type="evidence" value="ECO:0007669"/>
    <property type="project" value="InterPro"/>
</dbReference>
<dbReference type="OrthoDB" id="75724at2759"/>
<feature type="region of interest" description="Disordered" evidence="4">
    <location>
        <begin position="1"/>
        <end position="29"/>
    </location>
</feature>
<comment type="subcellular location">
    <subcellularLocation>
        <location evidence="1">Membrane</location>
    </subcellularLocation>
</comment>
<dbReference type="InterPro" id="IPR001251">
    <property type="entry name" value="CRAL-TRIO_dom"/>
</dbReference>
<keyword evidence="5" id="KW-0812">Transmembrane</keyword>
<keyword evidence="5" id="KW-1133">Transmembrane helix</keyword>
<organism evidence="7 8">
    <name type="scientific">Mikania micrantha</name>
    <name type="common">bitter vine</name>
    <dbReference type="NCBI Taxonomy" id="192012"/>
    <lineage>
        <taxon>Eukaryota</taxon>
        <taxon>Viridiplantae</taxon>
        <taxon>Streptophyta</taxon>
        <taxon>Embryophyta</taxon>
        <taxon>Tracheophyta</taxon>
        <taxon>Spermatophyta</taxon>
        <taxon>Magnoliopsida</taxon>
        <taxon>eudicotyledons</taxon>
        <taxon>Gunneridae</taxon>
        <taxon>Pentapetalae</taxon>
        <taxon>asterids</taxon>
        <taxon>campanulids</taxon>
        <taxon>Asterales</taxon>
        <taxon>Asteraceae</taxon>
        <taxon>Asteroideae</taxon>
        <taxon>Heliantheae alliance</taxon>
        <taxon>Eupatorieae</taxon>
        <taxon>Mikania</taxon>
    </lineage>
</organism>
<comment type="caution">
    <text evidence="7">The sequence shown here is derived from an EMBL/GenBank/DDBJ whole genome shotgun (WGS) entry which is preliminary data.</text>
</comment>
<dbReference type="SMART" id="SM01100">
    <property type="entry name" value="CRAL_TRIO_N"/>
    <property type="match status" value="1"/>
</dbReference>
<dbReference type="Pfam" id="PF25099">
    <property type="entry name" value="GOLD_PATL1_C"/>
    <property type="match status" value="1"/>
</dbReference>
<evidence type="ECO:0000256" key="1">
    <source>
        <dbReference type="ARBA" id="ARBA00004370"/>
    </source>
</evidence>
<keyword evidence="2" id="KW-0813">Transport</keyword>
<feature type="transmembrane region" description="Helical" evidence="5">
    <location>
        <begin position="243"/>
        <end position="262"/>
    </location>
</feature>
<dbReference type="Pfam" id="PF03765">
    <property type="entry name" value="CRAL_TRIO_N"/>
    <property type="match status" value="1"/>
</dbReference>
<dbReference type="SMART" id="SM00516">
    <property type="entry name" value="SEC14"/>
    <property type="match status" value="1"/>
</dbReference>
<dbReference type="InterPro" id="IPR011074">
    <property type="entry name" value="CRAL/TRIO_N_dom"/>
</dbReference>
<evidence type="ECO:0000313" key="7">
    <source>
        <dbReference type="EMBL" id="KAD3068565.1"/>
    </source>
</evidence>
<reference evidence="7 8" key="1">
    <citation type="submission" date="2019-05" db="EMBL/GenBank/DDBJ databases">
        <title>Mikania micrantha, genome provides insights into the molecular mechanism of rapid growth.</title>
        <authorList>
            <person name="Liu B."/>
        </authorList>
    </citation>
    <scope>NUCLEOTIDE SEQUENCE [LARGE SCALE GENOMIC DNA]</scope>
    <source>
        <strain evidence="7">NLD-2019</strain>
        <tissue evidence="7">Leaf</tissue>
    </source>
</reference>
<accession>A0A5N6M3S3</accession>
<evidence type="ECO:0000256" key="2">
    <source>
        <dbReference type="ARBA" id="ARBA00022448"/>
    </source>
</evidence>
<evidence type="ECO:0000256" key="3">
    <source>
        <dbReference type="ARBA" id="ARBA00023136"/>
    </source>
</evidence>
<evidence type="ECO:0000256" key="4">
    <source>
        <dbReference type="SAM" id="MobiDB-lite"/>
    </source>
</evidence>
<dbReference type="SUPFAM" id="SSF46938">
    <property type="entry name" value="CRAL/TRIO N-terminal domain"/>
    <property type="match status" value="1"/>
</dbReference>